<evidence type="ECO:0000256" key="1">
    <source>
        <dbReference type="ARBA" id="ARBA00004141"/>
    </source>
</evidence>
<dbReference type="InterPro" id="IPR003339">
    <property type="entry name" value="ABC/ECF_trnsptr_transmembrane"/>
</dbReference>
<dbReference type="EMBL" id="JBEDNQ010000004">
    <property type="protein sequence ID" value="MEQ3551227.1"/>
    <property type="molecule type" value="Genomic_DNA"/>
</dbReference>
<comment type="subcellular location">
    <subcellularLocation>
        <location evidence="1">Membrane</location>
        <topology evidence="1">Multi-pass membrane protein</topology>
    </subcellularLocation>
</comment>
<dbReference type="RefSeq" id="WP_349298293.1">
    <property type="nucleotide sequence ID" value="NZ_JBEDNQ010000004.1"/>
</dbReference>
<sequence length="214" mass="22301">MTPLGLYEPGSSLVHRAPAGPSLLAVLVFASGTVAVADPWWLAAACGLVALGFAVARIPWRRVRPLLRTLALLAVLVGGLQWWLLGADRAAVIMLRLVAAIGAATLFTLTTRVDDLVSAVERGLGPLRRFGLDPERTGLLVGLTIQSVGTLAGIAGQVRAAAKARGAGGSVTAFAVPFMIRTLRHADALGEAMAARGWGDRDDDAEAGRETPPR</sequence>
<accession>A0ABV1KC91</accession>
<feature type="transmembrane region" description="Helical" evidence="5">
    <location>
        <begin position="65"/>
        <end position="84"/>
    </location>
</feature>
<gene>
    <name evidence="6" type="ORF">WIS52_12165</name>
</gene>
<name>A0ABV1KC91_9PSEU</name>
<evidence type="ECO:0000256" key="3">
    <source>
        <dbReference type="ARBA" id="ARBA00022989"/>
    </source>
</evidence>
<proteinExistence type="predicted"/>
<feature type="transmembrane region" description="Helical" evidence="5">
    <location>
        <begin position="90"/>
        <end position="109"/>
    </location>
</feature>
<evidence type="ECO:0000256" key="4">
    <source>
        <dbReference type="ARBA" id="ARBA00023136"/>
    </source>
</evidence>
<keyword evidence="2 5" id="KW-0812">Transmembrane</keyword>
<protein>
    <submittedName>
        <fullName evidence="6">Energy-coupling factor transporter transmembrane component T</fullName>
    </submittedName>
</protein>
<evidence type="ECO:0000313" key="6">
    <source>
        <dbReference type="EMBL" id="MEQ3551227.1"/>
    </source>
</evidence>
<comment type="caution">
    <text evidence="6">The sequence shown here is derived from an EMBL/GenBank/DDBJ whole genome shotgun (WGS) entry which is preliminary data.</text>
</comment>
<keyword evidence="7" id="KW-1185">Reference proteome</keyword>
<evidence type="ECO:0000313" key="7">
    <source>
        <dbReference type="Proteomes" id="UP001494902"/>
    </source>
</evidence>
<dbReference type="Proteomes" id="UP001494902">
    <property type="component" value="Unassembled WGS sequence"/>
</dbReference>
<feature type="transmembrane region" description="Helical" evidence="5">
    <location>
        <begin position="40"/>
        <end position="58"/>
    </location>
</feature>
<dbReference type="CDD" id="cd16914">
    <property type="entry name" value="EcfT"/>
    <property type="match status" value="1"/>
</dbReference>
<dbReference type="Pfam" id="PF02361">
    <property type="entry name" value="CbiQ"/>
    <property type="match status" value="1"/>
</dbReference>
<organism evidence="6 7">
    <name type="scientific">Pseudonocardia nematodicida</name>
    <dbReference type="NCBI Taxonomy" id="1206997"/>
    <lineage>
        <taxon>Bacteria</taxon>
        <taxon>Bacillati</taxon>
        <taxon>Actinomycetota</taxon>
        <taxon>Actinomycetes</taxon>
        <taxon>Pseudonocardiales</taxon>
        <taxon>Pseudonocardiaceae</taxon>
        <taxon>Pseudonocardia</taxon>
    </lineage>
</organism>
<evidence type="ECO:0000256" key="2">
    <source>
        <dbReference type="ARBA" id="ARBA00022692"/>
    </source>
</evidence>
<evidence type="ECO:0000256" key="5">
    <source>
        <dbReference type="SAM" id="Phobius"/>
    </source>
</evidence>
<reference evidence="6 7" key="1">
    <citation type="submission" date="2024-03" db="EMBL/GenBank/DDBJ databases">
        <title>Draft genome sequence of Pseudonocardia nematodicida JCM 31783.</title>
        <authorList>
            <person name="Butdee W."/>
            <person name="Duangmal K."/>
        </authorList>
    </citation>
    <scope>NUCLEOTIDE SEQUENCE [LARGE SCALE GENOMIC DNA]</scope>
    <source>
        <strain evidence="6 7">JCM 31783</strain>
    </source>
</reference>
<keyword evidence="4 5" id="KW-0472">Membrane</keyword>
<keyword evidence="3 5" id="KW-1133">Transmembrane helix</keyword>